<comment type="similarity">
    <text evidence="2">Belongs to the ABC-2 integral membrane protein family.</text>
</comment>
<evidence type="ECO:0000256" key="1">
    <source>
        <dbReference type="ARBA" id="ARBA00004651"/>
    </source>
</evidence>
<reference evidence="11" key="1">
    <citation type="submission" date="2016-10" db="EMBL/GenBank/DDBJ databases">
        <authorList>
            <person name="Varghese N."/>
            <person name="Submissions S."/>
        </authorList>
    </citation>
    <scope>NUCLEOTIDE SEQUENCE [LARGE SCALE GENOMIC DNA]</scope>
    <source>
        <strain evidence="11">DSM 11593</strain>
    </source>
</reference>
<dbReference type="InterPro" id="IPR013525">
    <property type="entry name" value="ABC2_TM"/>
</dbReference>
<sequence length="370" mass="40093">MKARNLWNLGIKELRGLWREPVLLLLIVYSFSLSIYTESRAMPETLSDAAIAIVDEDQSALSARIVSAFTPPYFLTPRMISPDQIDPRMDAGLDTFALHIPPDFERDLLAGRHPEIQLNIDATRMTQAFTGSGYVQQIVAAEITEFTAGHRAEARPAVAMALRARYNPALEPGWFGAINSVINAITMLSIILTGAALIREKEHGTIEHLLVMPVTAAEIMLAKIWSMALVVLLASGFAISVVVQMALGVPVAGSVPLFVAAAALMLFATTSMGIFLATIAGTMPQFGLLLMLVLMPLQVLSGGMTPRESMPQVIQAIMSLAPDTHFVILSQAILFRGAGLAVVWPEMLALAAIGAALFWLALRQFRRFLG</sequence>
<protein>
    <submittedName>
        <fullName evidence="10">ABC-2 type transport system permease protein</fullName>
    </submittedName>
</protein>
<keyword evidence="5 8" id="KW-0812">Transmembrane</keyword>
<keyword evidence="11" id="KW-1185">Reference proteome</keyword>
<evidence type="ECO:0000256" key="3">
    <source>
        <dbReference type="ARBA" id="ARBA00022448"/>
    </source>
</evidence>
<organism evidence="10 11">
    <name type="scientific">Paracoccus alkenifer</name>
    <dbReference type="NCBI Taxonomy" id="65735"/>
    <lineage>
        <taxon>Bacteria</taxon>
        <taxon>Pseudomonadati</taxon>
        <taxon>Pseudomonadota</taxon>
        <taxon>Alphaproteobacteria</taxon>
        <taxon>Rhodobacterales</taxon>
        <taxon>Paracoccaceae</taxon>
        <taxon>Paracoccus</taxon>
    </lineage>
</organism>
<dbReference type="STRING" id="65735.SAMN04488075_2908"/>
<evidence type="ECO:0000259" key="9">
    <source>
        <dbReference type="PROSITE" id="PS51012"/>
    </source>
</evidence>
<dbReference type="InterPro" id="IPR047817">
    <property type="entry name" value="ABC2_TM_bact-type"/>
</dbReference>
<feature type="transmembrane region" description="Helical" evidence="8">
    <location>
        <begin position="219"/>
        <end position="243"/>
    </location>
</feature>
<dbReference type="PANTHER" id="PTHR30294">
    <property type="entry name" value="MEMBRANE COMPONENT OF ABC TRANSPORTER YHHJ-RELATED"/>
    <property type="match status" value="1"/>
</dbReference>
<dbReference type="InterPro" id="IPR051449">
    <property type="entry name" value="ABC-2_transporter_component"/>
</dbReference>
<evidence type="ECO:0000256" key="5">
    <source>
        <dbReference type="ARBA" id="ARBA00022692"/>
    </source>
</evidence>
<proteinExistence type="inferred from homology"/>
<dbReference type="PANTHER" id="PTHR30294:SF47">
    <property type="entry name" value="INNER MEMBRANE TRANSPORT PERMEASE YHHJ"/>
    <property type="match status" value="1"/>
</dbReference>
<dbReference type="Gene3D" id="3.40.1710.10">
    <property type="entry name" value="abc type-2 transporter like domain"/>
    <property type="match status" value="1"/>
</dbReference>
<feature type="transmembrane region" description="Helical" evidence="8">
    <location>
        <begin position="342"/>
        <end position="362"/>
    </location>
</feature>
<name>A0A1H6NHI0_9RHOB</name>
<feature type="transmembrane region" description="Helical" evidence="8">
    <location>
        <begin position="255"/>
        <end position="279"/>
    </location>
</feature>
<accession>A0A1H6NHI0</accession>
<keyword evidence="3" id="KW-0813">Transport</keyword>
<evidence type="ECO:0000256" key="2">
    <source>
        <dbReference type="ARBA" id="ARBA00007783"/>
    </source>
</evidence>
<evidence type="ECO:0000256" key="4">
    <source>
        <dbReference type="ARBA" id="ARBA00022475"/>
    </source>
</evidence>
<dbReference type="AlphaFoldDB" id="A0A1H6NHI0"/>
<feature type="domain" description="ABC transmembrane type-2" evidence="9">
    <location>
        <begin position="132"/>
        <end position="368"/>
    </location>
</feature>
<dbReference type="EMBL" id="FNXG01000006">
    <property type="protein sequence ID" value="SEI10466.1"/>
    <property type="molecule type" value="Genomic_DNA"/>
</dbReference>
<dbReference type="Proteomes" id="UP000199125">
    <property type="component" value="Unassembled WGS sequence"/>
</dbReference>
<gene>
    <name evidence="10" type="ORF">SAMN04488075_2908</name>
</gene>
<evidence type="ECO:0000256" key="8">
    <source>
        <dbReference type="SAM" id="Phobius"/>
    </source>
</evidence>
<dbReference type="PROSITE" id="PS51012">
    <property type="entry name" value="ABC_TM2"/>
    <property type="match status" value="1"/>
</dbReference>
<dbReference type="OrthoDB" id="9784671at2"/>
<dbReference type="GO" id="GO:0140359">
    <property type="term" value="F:ABC-type transporter activity"/>
    <property type="evidence" value="ECO:0007669"/>
    <property type="project" value="InterPro"/>
</dbReference>
<dbReference type="RefSeq" id="WP_090848814.1">
    <property type="nucleotide sequence ID" value="NZ_FNXG01000006.1"/>
</dbReference>
<comment type="subcellular location">
    <subcellularLocation>
        <location evidence="1">Cell membrane</location>
        <topology evidence="1">Multi-pass membrane protein</topology>
    </subcellularLocation>
</comment>
<keyword evidence="7 8" id="KW-0472">Membrane</keyword>
<evidence type="ECO:0000313" key="10">
    <source>
        <dbReference type="EMBL" id="SEI10466.1"/>
    </source>
</evidence>
<feature type="transmembrane region" description="Helical" evidence="8">
    <location>
        <begin position="174"/>
        <end position="198"/>
    </location>
</feature>
<evidence type="ECO:0000256" key="7">
    <source>
        <dbReference type="ARBA" id="ARBA00023136"/>
    </source>
</evidence>
<dbReference type="Pfam" id="PF12698">
    <property type="entry name" value="ABC2_membrane_3"/>
    <property type="match status" value="1"/>
</dbReference>
<keyword evidence="4" id="KW-1003">Cell membrane</keyword>
<dbReference type="GO" id="GO:0005886">
    <property type="term" value="C:plasma membrane"/>
    <property type="evidence" value="ECO:0007669"/>
    <property type="project" value="UniProtKB-SubCell"/>
</dbReference>
<evidence type="ECO:0000313" key="11">
    <source>
        <dbReference type="Proteomes" id="UP000199125"/>
    </source>
</evidence>
<evidence type="ECO:0000256" key="6">
    <source>
        <dbReference type="ARBA" id="ARBA00022989"/>
    </source>
</evidence>
<keyword evidence="6 8" id="KW-1133">Transmembrane helix</keyword>